<gene>
    <name evidence="5" type="ORF">GETHED_14920</name>
</gene>
<dbReference type="Proteomes" id="UP001165044">
    <property type="component" value="Unassembled WGS sequence"/>
</dbReference>
<dbReference type="Pfam" id="PF01487">
    <property type="entry name" value="DHquinase_I"/>
    <property type="match status" value="1"/>
</dbReference>
<comment type="caution">
    <text evidence="5">The sequence shown here is derived from an EMBL/GenBank/DDBJ whole genome shotgun (WGS) entry which is preliminary data.</text>
</comment>
<dbReference type="SUPFAM" id="SSF51735">
    <property type="entry name" value="NAD(P)-binding Rossmann-fold domains"/>
    <property type="match status" value="1"/>
</dbReference>
<dbReference type="Gene3D" id="3.20.20.70">
    <property type="entry name" value="Aldolase class I"/>
    <property type="match status" value="1"/>
</dbReference>
<dbReference type="SUPFAM" id="SSF51569">
    <property type="entry name" value="Aldolase"/>
    <property type="match status" value="1"/>
</dbReference>
<dbReference type="InterPro" id="IPR013785">
    <property type="entry name" value="Aldolase_TIM"/>
</dbReference>
<dbReference type="SUPFAM" id="SSF53223">
    <property type="entry name" value="Aminoacid dehydrogenase-like, N-terminal domain"/>
    <property type="match status" value="1"/>
</dbReference>
<dbReference type="PANTHER" id="PTHR21089">
    <property type="entry name" value="SHIKIMATE DEHYDROGENASE"/>
    <property type="match status" value="1"/>
</dbReference>
<keyword evidence="3" id="KW-0028">Amino-acid biosynthesis</keyword>
<evidence type="ECO:0000313" key="6">
    <source>
        <dbReference type="Proteomes" id="UP001165044"/>
    </source>
</evidence>
<reference evidence="5" key="1">
    <citation type="journal article" date="2023" name="Antonie Van Leeuwenhoek">
        <title>Mesoterricola silvestris gen. nov., sp. nov., Mesoterricola sediminis sp. nov., Geothrix oryzae sp. nov., Geothrix edaphica sp. nov., Geothrix rubra sp. nov., and Geothrix limicola sp. nov., six novel members of Acidobacteriota isolated from soils.</title>
        <authorList>
            <person name="Itoh H."/>
            <person name="Sugisawa Y."/>
            <person name="Mise K."/>
            <person name="Xu Z."/>
            <person name="Kuniyasu M."/>
            <person name="Ushijima N."/>
            <person name="Kawano K."/>
            <person name="Kobayashi E."/>
            <person name="Shiratori Y."/>
            <person name="Masuda Y."/>
            <person name="Senoo K."/>
        </authorList>
    </citation>
    <scope>NUCLEOTIDE SEQUENCE</scope>
    <source>
        <strain evidence="5">Red802</strain>
    </source>
</reference>
<keyword evidence="3" id="KW-0057">Aromatic amino acid biosynthesis</keyword>
<accession>A0ABQ5PXN2</accession>
<dbReference type="Gene3D" id="3.40.50.10860">
    <property type="entry name" value="Leucine Dehydrogenase, chain A, domain 1"/>
    <property type="match status" value="2"/>
</dbReference>
<protein>
    <submittedName>
        <fullName evidence="5">3-dehydroquinate dehydratase</fullName>
    </submittedName>
</protein>
<name>A0ABQ5PXN2_9BACT</name>
<dbReference type="InterPro" id="IPR046346">
    <property type="entry name" value="Aminoacid_DH-like_N_sf"/>
</dbReference>
<dbReference type="InterPro" id="IPR022893">
    <property type="entry name" value="Shikimate_DH_fam"/>
</dbReference>
<feature type="domain" description="Shikimate dehydrogenase substrate binding N-terminal" evidence="4">
    <location>
        <begin position="235"/>
        <end position="295"/>
    </location>
</feature>
<evidence type="ECO:0000256" key="2">
    <source>
        <dbReference type="ARBA" id="ARBA00023002"/>
    </source>
</evidence>
<evidence type="ECO:0000313" key="5">
    <source>
        <dbReference type="EMBL" id="GLH67128.1"/>
    </source>
</evidence>
<sequence>MTCERLPVMPLPFHLVTLTHATWGQALTCARSLGPGALPELRLDLFPEADPGDLVRALGGRCLVTCRRQSEGGRWPDEDEAGRLAYLLRAVAAGPTWVDLEWDLPVPPELQAARPGVGLLRSVHVAPGVFDLDQRLAALPEGDAFKWVGWAGRLGDNGRLRPALAWARNQGVALSAFLMGPKGLPSRAMQGAWGGAFTYAAPDDGPAAAPGQLPLATLRAWRCAQLGQSHGLCGVIGDPVLHSRGPAFHNPRFQKAFKNLVYLPLVCGDADEAAEALEALGILGLSITAPLKLTLPRALGQEGPLNTLWRRSLGEPWQGANTDAEALGQALSQLEPGPVLLLGGGGVGRTSRAVLEAAGRPVLQASRQAPVAPGVVTAFAPVGVMQATSLGMKPEDPPPFPELLEAALPSARWAMEWIYKEDTAFAAWARQAGLELVSGAALFDAQAEAQSRRFLTDCAGASRQPTADS</sequence>
<dbReference type="InterPro" id="IPR013708">
    <property type="entry name" value="Shikimate_DH-bd_N"/>
</dbReference>
<dbReference type="Gene3D" id="3.40.50.720">
    <property type="entry name" value="NAD(P)-binding Rossmann-like Domain"/>
    <property type="match status" value="1"/>
</dbReference>
<keyword evidence="2" id="KW-0560">Oxidoreductase</keyword>
<organism evidence="5 6">
    <name type="scientific">Geothrix edaphica</name>
    <dbReference type="NCBI Taxonomy" id="2927976"/>
    <lineage>
        <taxon>Bacteria</taxon>
        <taxon>Pseudomonadati</taxon>
        <taxon>Acidobacteriota</taxon>
        <taxon>Holophagae</taxon>
        <taxon>Holophagales</taxon>
        <taxon>Holophagaceae</taxon>
        <taxon>Geothrix</taxon>
    </lineage>
</organism>
<dbReference type="Pfam" id="PF08501">
    <property type="entry name" value="Shikimate_dh_N"/>
    <property type="match status" value="1"/>
</dbReference>
<evidence type="ECO:0000256" key="1">
    <source>
        <dbReference type="ARBA" id="ARBA00004871"/>
    </source>
</evidence>
<comment type="pathway">
    <text evidence="1">Metabolic intermediate biosynthesis; chorismate biosynthesis; chorismate from D-erythrose 4-phosphate and phosphoenolpyruvate: step 4/7.</text>
</comment>
<keyword evidence="6" id="KW-1185">Reference proteome</keyword>
<dbReference type="CDD" id="cd00502">
    <property type="entry name" value="DHQase_I"/>
    <property type="match status" value="1"/>
</dbReference>
<evidence type="ECO:0000256" key="3">
    <source>
        <dbReference type="ARBA" id="ARBA00023141"/>
    </source>
</evidence>
<dbReference type="InterPro" id="IPR001381">
    <property type="entry name" value="DHquinase_I"/>
</dbReference>
<dbReference type="PANTHER" id="PTHR21089:SF1">
    <property type="entry name" value="BIFUNCTIONAL 3-DEHYDROQUINATE DEHYDRATASE_SHIKIMATE DEHYDROGENASE, CHLOROPLASTIC"/>
    <property type="match status" value="1"/>
</dbReference>
<dbReference type="InterPro" id="IPR036291">
    <property type="entry name" value="NAD(P)-bd_dom_sf"/>
</dbReference>
<dbReference type="EMBL" id="BSDC01000001">
    <property type="protein sequence ID" value="GLH67128.1"/>
    <property type="molecule type" value="Genomic_DNA"/>
</dbReference>
<evidence type="ECO:0000259" key="4">
    <source>
        <dbReference type="Pfam" id="PF08501"/>
    </source>
</evidence>
<proteinExistence type="predicted"/>